<evidence type="ECO:0000313" key="1">
    <source>
        <dbReference type="EMBL" id="OKO87330.1"/>
    </source>
</evidence>
<name>A0A1Q5SH82_9BACL</name>
<comment type="caution">
    <text evidence="1">The sequence shown here is derived from an EMBL/GenBank/DDBJ whole genome shotgun (WGS) entry which is preliminary data.</text>
</comment>
<sequence>MFLMGGCSLFDVLLHQPLPKILHELNIHDDIQACLLHKTGRFCPVYDLVWCMERGD</sequence>
<dbReference type="EMBL" id="MQMG01000114">
    <property type="protein sequence ID" value="OKO87330.1"/>
    <property type="molecule type" value="Genomic_DNA"/>
</dbReference>
<dbReference type="Proteomes" id="UP000186030">
    <property type="component" value="Unassembled WGS sequence"/>
</dbReference>
<accession>A0A1Q5SH82</accession>
<evidence type="ECO:0000313" key="2">
    <source>
        <dbReference type="Proteomes" id="UP000186030"/>
    </source>
</evidence>
<reference evidence="2" key="2">
    <citation type="submission" date="2017-01" db="EMBL/GenBank/DDBJ databases">
        <title>Genome sequencing and annotation of Geobacillus sp. 1017, a Hydrocarbon-Oxidizing Thermophilic Bacterium Isolated from a Heavy Oil Reservoir (China).</title>
        <authorList>
            <person name="Kadnikov V.V."/>
            <person name="Mardanov A.V."/>
            <person name="Poltaraus A.B."/>
            <person name="Sokolova D.S."/>
            <person name="Semenova E.M."/>
            <person name="Ravin N.V."/>
            <person name="Tourova T.P."/>
            <person name="Nazina T.N."/>
        </authorList>
    </citation>
    <scope>NUCLEOTIDE SEQUENCE [LARGE SCALE GENOMIC DNA]</scope>
    <source>
        <strain evidence="2">1017</strain>
    </source>
</reference>
<protein>
    <submittedName>
        <fullName evidence="1">Uncharacterized protein</fullName>
    </submittedName>
</protein>
<dbReference type="AlphaFoldDB" id="A0A1Q5SH82"/>
<organism evidence="1 2">
    <name type="scientific">Geobacillus proteiniphilus</name>
    <dbReference type="NCBI Taxonomy" id="860353"/>
    <lineage>
        <taxon>Bacteria</taxon>
        <taxon>Bacillati</taxon>
        <taxon>Bacillota</taxon>
        <taxon>Bacilli</taxon>
        <taxon>Bacillales</taxon>
        <taxon>Anoxybacillaceae</taxon>
        <taxon>Geobacillus</taxon>
    </lineage>
</organism>
<gene>
    <name evidence="1" type="ORF">BRO54_3863</name>
</gene>
<proteinExistence type="predicted"/>
<reference evidence="1 2" key="1">
    <citation type="submission" date="2016-11" db="EMBL/GenBank/DDBJ databases">
        <authorList>
            <person name="Kadnikov V."/>
            <person name="Nazina T."/>
        </authorList>
    </citation>
    <scope>NUCLEOTIDE SEQUENCE [LARGE SCALE GENOMIC DNA]</scope>
    <source>
        <strain evidence="1 2">1017</strain>
    </source>
</reference>